<dbReference type="UniPathway" id="UPA00537">
    <property type="reaction ID" value="UER00594"/>
</dbReference>
<evidence type="ECO:0000259" key="8">
    <source>
        <dbReference type="PROSITE" id="PS51733"/>
    </source>
</evidence>
<dbReference type="Proteomes" id="UP000486602">
    <property type="component" value="Unassembled WGS sequence"/>
</dbReference>
<evidence type="ECO:0000256" key="3">
    <source>
        <dbReference type="ARBA" id="ARBA00012367"/>
    </source>
</evidence>
<comment type="caution">
    <text evidence="9">The sequence shown here is derived from an EMBL/GenBank/DDBJ whole genome shotgun (WGS) entry which is preliminary data.</text>
</comment>
<gene>
    <name evidence="9" type="ORF">G3O08_04010</name>
</gene>
<dbReference type="NCBIfam" id="TIGR00545">
    <property type="entry name" value="lipoyltrans"/>
    <property type="match status" value="1"/>
</dbReference>
<protein>
    <recommendedName>
        <fullName evidence="3">lipoate--protein ligase</fullName>
        <ecNumber evidence="3">6.3.1.20</ecNumber>
    </recommendedName>
</protein>
<feature type="domain" description="BPL/LPL catalytic" evidence="8">
    <location>
        <begin position="27"/>
        <end position="214"/>
    </location>
</feature>
<evidence type="ECO:0000256" key="7">
    <source>
        <dbReference type="ARBA" id="ARBA00048037"/>
    </source>
</evidence>
<proteinExistence type="predicted"/>
<comment type="catalytic activity">
    <reaction evidence="7">
        <text>L-lysyl-[lipoyl-carrier protein] + (R)-lipoate + ATP = N(6)-[(R)-lipoyl]-L-lysyl-[lipoyl-carrier protein] + AMP + diphosphate + H(+)</text>
        <dbReference type="Rhea" id="RHEA:49288"/>
        <dbReference type="Rhea" id="RHEA-COMP:10500"/>
        <dbReference type="Rhea" id="RHEA-COMP:10502"/>
        <dbReference type="ChEBI" id="CHEBI:15378"/>
        <dbReference type="ChEBI" id="CHEBI:29969"/>
        <dbReference type="ChEBI" id="CHEBI:30616"/>
        <dbReference type="ChEBI" id="CHEBI:33019"/>
        <dbReference type="ChEBI" id="CHEBI:83088"/>
        <dbReference type="ChEBI" id="CHEBI:83099"/>
        <dbReference type="ChEBI" id="CHEBI:456215"/>
        <dbReference type="EC" id="6.3.1.20"/>
    </reaction>
</comment>
<evidence type="ECO:0000256" key="6">
    <source>
        <dbReference type="ARBA" id="ARBA00022840"/>
    </source>
</evidence>
<dbReference type="SUPFAM" id="SSF55681">
    <property type="entry name" value="Class II aaRS and biotin synthetases"/>
    <property type="match status" value="1"/>
</dbReference>
<dbReference type="GO" id="GO:0005524">
    <property type="term" value="F:ATP binding"/>
    <property type="evidence" value="ECO:0007669"/>
    <property type="project" value="UniProtKB-KW"/>
</dbReference>
<evidence type="ECO:0000256" key="1">
    <source>
        <dbReference type="ARBA" id="ARBA00005085"/>
    </source>
</evidence>
<dbReference type="GO" id="GO:0016979">
    <property type="term" value="F:lipoate-protein ligase activity"/>
    <property type="evidence" value="ECO:0007669"/>
    <property type="project" value="UniProtKB-EC"/>
</dbReference>
<name>A0A7K3WM00_9FLAO</name>
<dbReference type="GO" id="GO:0005737">
    <property type="term" value="C:cytoplasm"/>
    <property type="evidence" value="ECO:0007669"/>
    <property type="project" value="TreeGrafter"/>
</dbReference>
<dbReference type="Pfam" id="PF10437">
    <property type="entry name" value="Lip_prot_lig_C"/>
    <property type="match status" value="1"/>
</dbReference>
<evidence type="ECO:0000256" key="5">
    <source>
        <dbReference type="ARBA" id="ARBA00022741"/>
    </source>
</evidence>
<evidence type="ECO:0000313" key="9">
    <source>
        <dbReference type="EMBL" id="NEN22670.1"/>
    </source>
</evidence>
<dbReference type="PANTHER" id="PTHR12561:SF3">
    <property type="entry name" value="LIPOYLTRANSFERASE 1, MITOCHONDRIAL"/>
    <property type="match status" value="1"/>
</dbReference>
<keyword evidence="5" id="KW-0547">Nucleotide-binding</keyword>
<dbReference type="RefSeq" id="WP_163283392.1">
    <property type="nucleotide sequence ID" value="NZ_JAAGVY010000004.1"/>
</dbReference>
<dbReference type="CDD" id="cd16443">
    <property type="entry name" value="LplA"/>
    <property type="match status" value="1"/>
</dbReference>
<evidence type="ECO:0000313" key="10">
    <source>
        <dbReference type="Proteomes" id="UP000486602"/>
    </source>
</evidence>
<dbReference type="Gene3D" id="3.30.930.10">
    <property type="entry name" value="Bira Bifunctional Protein, Domain 2"/>
    <property type="match status" value="1"/>
</dbReference>
<dbReference type="GO" id="GO:0009249">
    <property type="term" value="P:protein lipoylation"/>
    <property type="evidence" value="ECO:0007669"/>
    <property type="project" value="InterPro"/>
</dbReference>
<keyword evidence="6" id="KW-0067">ATP-binding</keyword>
<comment type="pathway">
    <text evidence="2">Protein modification; protein lipoylation via exogenous pathway; protein N(6)-(lipoyl)lysine from lipoate: step 1/2.</text>
</comment>
<dbReference type="PROSITE" id="PS51733">
    <property type="entry name" value="BPL_LPL_CATALYTIC"/>
    <property type="match status" value="1"/>
</dbReference>
<comment type="pathway">
    <text evidence="1">Protein modification; protein lipoylation via exogenous pathway; protein N(6)-(lipoyl)lysine from lipoate: step 2/2.</text>
</comment>
<evidence type="ECO:0000256" key="4">
    <source>
        <dbReference type="ARBA" id="ARBA00022598"/>
    </source>
</evidence>
<dbReference type="InterPro" id="IPR004562">
    <property type="entry name" value="LipoylTrfase_LipoateP_Ligase"/>
</dbReference>
<organism evidence="9 10">
    <name type="scientific">Cryomorpha ignava</name>
    <dbReference type="NCBI Taxonomy" id="101383"/>
    <lineage>
        <taxon>Bacteria</taxon>
        <taxon>Pseudomonadati</taxon>
        <taxon>Bacteroidota</taxon>
        <taxon>Flavobacteriia</taxon>
        <taxon>Flavobacteriales</taxon>
        <taxon>Cryomorphaceae</taxon>
        <taxon>Cryomorpha</taxon>
    </lineage>
</organism>
<dbReference type="Gene3D" id="3.30.390.50">
    <property type="entry name" value="CO dehydrogenase flavoprotein, C-terminal domain"/>
    <property type="match status" value="1"/>
</dbReference>
<dbReference type="InterPro" id="IPR045864">
    <property type="entry name" value="aa-tRNA-synth_II/BPL/LPL"/>
</dbReference>
<dbReference type="PANTHER" id="PTHR12561">
    <property type="entry name" value="LIPOATE-PROTEIN LIGASE"/>
    <property type="match status" value="1"/>
</dbReference>
<dbReference type="EMBL" id="JAAGVY010000004">
    <property type="protein sequence ID" value="NEN22670.1"/>
    <property type="molecule type" value="Genomic_DNA"/>
</dbReference>
<dbReference type="InterPro" id="IPR004143">
    <property type="entry name" value="BPL_LPL_catalytic"/>
</dbReference>
<evidence type="ECO:0000256" key="2">
    <source>
        <dbReference type="ARBA" id="ARBA00005124"/>
    </source>
</evidence>
<sequence length="340" mass="39443">MIFIDNEGITDPSINLALEEYALRNFKPHQDYLLFYINEPSIIIGRYQNTLEEINLKYTEDKEIHVIRRISGGGAVYHDFGNLNFSFMTDYDVKNLNNFRKFAEPVIKILNKMGVPAEMKGRNDVVANDKKISGNAQFSTGRRMFSHGTLLFDSDLGEVTNALNVKMSKIESKGHKSVRSRVANISEFLTEKMTIEDFRETILTGLYEEKTNFETYKLTKDEWEAVYALRKEKYNSWDWNFGRSPDFNIHRTKRFPIGEIDIRLMVKKGEIVDMKIYGDFFGREPVENIEKVLLGKKYDFDTIHNTLKDLDMNLYFGDIPAAELIHLIYGEDEAITTSLT</sequence>
<dbReference type="GO" id="GO:0017118">
    <property type="term" value="F:lipoyltransferase activity"/>
    <property type="evidence" value="ECO:0007669"/>
    <property type="project" value="TreeGrafter"/>
</dbReference>
<keyword evidence="4 9" id="KW-0436">Ligase</keyword>
<dbReference type="EC" id="6.3.1.20" evidence="3"/>
<keyword evidence="10" id="KW-1185">Reference proteome</keyword>
<dbReference type="AlphaFoldDB" id="A0A7K3WM00"/>
<dbReference type="FunFam" id="3.30.930.10:FF:000072">
    <property type="entry name" value="Lipoate--protein ligase"/>
    <property type="match status" value="1"/>
</dbReference>
<dbReference type="SUPFAM" id="SSF82649">
    <property type="entry name" value="SufE/NifU"/>
    <property type="match status" value="1"/>
</dbReference>
<dbReference type="Pfam" id="PF21948">
    <property type="entry name" value="LplA-B_cat"/>
    <property type="match status" value="1"/>
</dbReference>
<accession>A0A7K3WM00</accession>
<reference evidence="9 10" key="1">
    <citation type="submission" date="2020-02" db="EMBL/GenBank/DDBJ databases">
        <title>Out from the shadows clarifying the taxonomy of the family Cryomorphaceae and related taxa by utilizing the GTDB taxonomic framework.</title>
        <authorList>
            <person name="Bowman J.P."/>
        </authorList>
    </citation>
    <scope>NUCLEOTIDE SEQUENCE [LARGE SCALE GENOMIC DNA]</scope>
    <source>
        <strain evidence="9 10">QSSC 1-22</strain>
    </source>
</reference>
<dbReference type="InterPro" id="IPR019491">
    <property type="entry name" value="Lipoate_protein_ligase_C"/>
</dbReference>